<feature type="transmembrane region" description="Helical" evidence="1">
    <location>
        <begin position="114"/>
        <end position="134"/>
    </location>
</feature>
<gene>
    <name evidence="2" type="ORF">ACFQ1E_15375</name>
</gene>
<keyword evidence="1" id="KW-0812">Transmembrane</keyword>
<dbReference type="InterPro" id="IPR046289">
    <property type="entry name" value="DUF6326"/>
</dbReference>
<feature type="transmembrane region" description="Helical" evidence="1">
    <location>
        <begin position="62"/>
        <end position="83"/>
    </location>
</feature>
<keyword evidence="3" id="KW-1185">Reference proteome</keyword>
<evidence type="ECO:0000313" key="3">
    <source>
        <dbReference type="Proteomes" id="UP001596977"/>
    </source>
</evidence>
<comment type="caution">
    <text evidence="2">The sequence shown here is derived from an EMBL/GenBank/DDBJ whole genome shotgun (WGS) entry which is preliminary data.</text>
</comment>
<protein>
    <submittedName>
        <fullName evidence="2">DUF6326 family protein</fullName>
    </submittedName>
</protein>
<dbReference type="Proteomes" id="UP001596977">
    <property type="component" value="Unassembled WGS sequence"/>
</dbReference>
<dbReference type="RefSeq" id="WP_264945436.1">
    <property type="nucleotide sequence ID" value="NZ_JAPDRA010000008.1"/>
</dbReference>
<reference evidence="3" key="1">
    <citation type="journal article" date="2019" name="Int. J. Syst. Evol. Microbiol.">
        <title>The Global Catalogue of Microorganisms (GCM) 10K type strain sequencing project: providing services to taxonomists for standard genome sequencing and annotation.</title>
        <authorList>
            <consortium name="The Broad Institute Genomics Platform"/>
            <consortium name="The Broad Institute Genome Sequencing Center for Infectious Disease"/>
            <person name="Wu L."/>
            <person name="Ma J."/>
        </authorList>
    </citation>
    <scope>NUCLEOTIDE SEQUENCE [LARGE SCALE GENOMIC DNA]</scope>
    <source>
        <strain evidence="3">CCUG 62982</strain>
    </source>
</reference>
<evidence type="ECO:0000313" key="2">
    <source>
        <dbReference type="EMBL" id="MFD0947728.1"/>
    </source>
</evidence>
<keyword evidence="1" id="KW-0472">Membrane</keyword>
<organism evidence="2 3">
    <name type="scientific">Sphingomonas canadensis</name>
    <dbReference type="NCBI Taxonomy" id="1219257"/>
    <lineage>
        <taxon>Bacteria</taxon>
        <taxon>Pseudomonadati</taxon>
        <taxon>Pseudomonadota</taxon>
        <taxon>Alphaproteobacteria</taxon>
        <taxon>Sphingomonadales</taxon>
        <taxon>Sphingomonadaceae</taxon>
        <taxon>Sphingomonas</taxon>
    </lineage>
</organism>
<name>A0ABW3H895_9SPHN</name>
<feature type="transmembrane region" description="Helical" evidence="1">
    <location>
        <begin position="90"/>
        <end position="108"/>
    </location>
</feature>
<keyword evidence="1" id="KW-1133">Transmembrane helix</keyword>
<sequence length="146" mass="15264">MAGSRGALQDFRPPAKLALSALWASLMLCYVYGDYFGLYMPGKVMAMNAGRMGPLGLATDQVLVAVSLMMAIPALMIAGALLIPAAVGRWLNLVLGLAYTAIMAMTMAGGAPPFYLTLGGIEIAITLAIVWRAVFWPRESAGAPGA</sequence>
<dbReference type="Pfam" id="PF19851">
    <property type="entry name" value="DUF6326"/>
    <property type="match status" value="1"/>
</dbReference>
<evidence type="ECO:0000256" key="1">
    <source>
        <dbReference type="SAM" id="Phobius"/>
    </source>
</evidence>
<dbReference type="EMBL" id="JBHTJG010000008">
    <property type="protein sequence ID" value="MFD0947728.1"/>
    <property type="molecule type" value="Genomic_DNA"/>
</dbReference>
<proteinExistence type="predicted"/>
<accession>A0ABW3H895</accession>